<dbReference type="AlphaFoldDB" id="A0A120F9Z0"/>
<dbReference type="InterPro" id="IPR030960">
    <property type="entry name" value="DHQS/DOIS_N"/>
</dbReference>
<reference evidence="6" key="1">
    <citation type="submission" date="2016-06" db="EMBL/GenBank/DDBJ databases">
        <authorList>
            <person name="Varghese N."/>
            <person name="Submissions Spin"/>
        </authorList>
    </citation>
    <scope>NUCLEOTIDE SEQUENCE [LARGE SCALE GENOMIC DNA]</scope>
    <source>
        <strain evidence="6">DSM 44983</strain>
    </source>
</reference>
<dbReference type="Gene3D" id="3.40.50.1970">
    <property type="match status" value="1"/>
</dbReference>
<feature type="domain" description="3-dehydroquinate synthase C-terminal" evidence="4">
    <location>
        <begin position="202"/>
        <end position="330"/>
    </location>
</feature>
<keyword evidence="2" id="KW-0520">NAD</keyword>
<gene>
    <name evidence="5" type="ORF">GA0070623_2663</name>
</gene>
<evidence type="ECO:0000256" key="1">
    <source>
        <dbReference type="ARBA" id="ARBA00001911"/>
    </source>
</evidence>
<dbReference type="Pfam" id="PF24621">
    <property type="entry name" value="DHQS_C"/>
    <property type="match status" value="1"/>
</dbReference>
<dbReference type="PANTHER" id="PTHR43622:SF3">
    <property type="entry name" value="2-EPI-5-EPI-VALIOLONE SYNTHASE"/>
    <property type="match status" value="1"/>
</dbReference>
<dbReference type="SUPFAM" id="SSF56796">
    <property type="entry name" value="Dehydroquinate synthase-like"/>
    <property type="match status" value="1"/>
</dbReference>
<organism evidence="5 6">
    <name type="scientific">Micromonospora rifamycinica</name>
    <dbReference type="NCBI Taxonomy" id="291594"/>
    <lineage>
        <taxon>Bacteria</taxon>
        <taxon>Bacillati</taxon>
        <taxon>Actinomycetota</taxon>
        <taxon>Actinomycetes</taxon>
        <taxon>Micromonosporales</taxon>
        <taxon>Micromonosporaceae</taxon>
        <taxon>Micromonospora</taxon>
    </lineage>
</organism>
<proteinExistence type="predicted"/>
<protein>
    <submittedName>
        <fullName evidence="5">3-dehydroquinate synthase</fullName>
    </submittedName>
</protein>
<dbReference type="PANTHER" id="PTHR43622">
    <property type="entry name" value="3-DEHYDROQUINATE SYNTHASE"/>
    <property type="match status" value="1"/>
</dbReference>
<comment type="cofactor">
    <cofactor evidence="1">
        <name>NAD(+)</name>
        <dbReference type="ChEBI" id="CHEBI:57540"/>
    </cofactor>
</comment>
<evidence type="ECO:0000313" key="5">
    <source>
        <dbReference type="EMBL" id="SCG59050.1"/>
    </source>
</evidence>
<dbReference type="Proteomes" id="UP000198226">
    <property type="component" value="Chromosome I"/>
</dbReference>
<keyword evidence="6" id="KW-1185">Reference proteome</keyword>
<evidence type="ECO:0000259" key="3">
    <source>
        <dbReference type="Pfam" id="PF01761"/>
    </source>
</evidence>
<dbReference type="OrthoDB" id="9806583at2"/>
<dbReference type="Pfam" id="PF01761">
    <property type="entry name" value="DHQ_synthase"/>
    <property type="match status" value="1"/>
</dbReference>
<dbReference type="Gene3D" id="1.20.1090.10">
    <property type="entry name" value="Dehydroquinate synthase-like - alpha domain"/>
    <property type="match status" value="1"/>
</dbReference>
<accession>A0A120F9Z0</accession>
<name>A0A120F9Z0_9ACTN</name>
<dbReference type="RefSeq" id="WP_067301981.1">
    <property type="nucleotide sequence ID" value="NZ_LRMV01000007.1"/>
</dbReference>
<dbReference type="InterPro" id="IPR050071">
    <property type="entry name" value="Dehydroquinate_synthase"/>
</dbReference>
<dbReference type="InterPro" id="IPR056179">
    <property type="entry name" value="DHQS_C"/>
</dbReference>
<dbReference type="EMBL" id="LT607752">
    <property type="protein sequence ID" value="SCG59050.1"/>
    <property type="molecule type" value="Genomic_DNA"/>
</dbReference>
<dbReference type="GO" id="GO:0003856">
    <property type="term" value="F:3-dehydroquinate synthase activity"/>
    <property type="evidence" value="ECO:0007669"/>
    <property type="project" value="TreeGrafter"/>
</dbReference>
<evidence type="ECO:0000256" key="2">
    <source>
        <dbReference type="ARBA" id="ARBA00023027"/>
    </source>
</evidence>
<sequence length="401" mass="43448">MPIATDGDWITATSVAEGRTWRVRFVDDLLRATPEAVPDLFRLSDPVYATANAPGRRAVIIDRTVRSLFGSRFAGLFERFGIDPVWIEADGGEESKNLTQYSELAARLLALDLDRRSQPLILVGGGTITDIGGLLAATLYRGMPAVRIPTTLLGLCDAGIAAKVGVNHAGVKNALGTFAPAPLALHCLELCATESERHTAAGLAEIAKVALTEDVALWHMLISHGRELRERRMQHPVGREVLWRAILPMLTELADNLREARLWRTMNFGHSVSPTFEMAPGSTLSHGEWVGIDMALSVVLSMQRGNLAPDLGLEILSVLGRTLGLPLWHPLLADPGLLRSALRSTTALRGGRLRLPVLLDIAKVEFVDDVDLGDLEHAATELRSHSAELGCSATRDEEVIG</sequence>
<evidence type="ECO:0000259" key="4">
    <source>
        <dbReference type="Pfam" id="PF24621"/>
    </source>
</evidence>
<feature type="domain" description="3-dehydroquinate synthase N-terminal" evidence="3">
    <location>
        <begin position="89"/>
        <end position="198"/>
    </location>
</feature>
<evidence type="ECO:0000313" key="6">
    <source>
        <dbReference type="Proteomes" id="UP000198226"/>
    </source>
</evidence>